<dbReference type="SUPFAM" id="SSF53448">
    <property type="entry name" value="Nucleotide-diphospho-sugar transferases"/>
    <property type="match status" value="1"/>
</dbReference>
<dbReference type="EMBL" id="CP074352">
    <property type="protein sequence ID" value="UYU30721.1"/>
    <property type="molecule type" value="Genomic_DNA"/>
</dbReference>
<dbReference type="RefSeq" id="WP_264384399.1">
    <property type="nucleotide sequence ID" value="NZ_CP074352.1"/>
</dbReference>
<protein>
    <submittedName>
        <fullName evidence="2">Glycosyltransferase family 2 protein</fullName>
    </submittedName>
</protein>
<evidence type="ECO:0000313" key="3">
    <source>
        <dbReference type="Proteomes" id="UP001156318"/>
    </source>
</evidence>
<gene>
    <name evidence="2" type="ORF">KFZ77_12675</name>
</gene>
<organism evidence="2 3">
    <name type="scientific">Siccibacter colletis</name>
    <dbReference type="NCBI Taxonomy" id="1505757"/>
    <lineage>
        <taxon>Bacteria</taxon>
        <taxon>Pseudomonadati</taxon>
        <taxon>Pseudomonadota</taxon>
        <taxon>Gammaproteobacteria</taxon>
        <taxon>Enterobacterales</taxon>
        <taxon>Enterobacteriaceae</taxon>
        <taxon>Siccibacter</taxon>
    </lineage>
</organism>
<accession>A0ABY6JE73</accession>
<evidence type="ECO:0000259" key="1">
    <source>
        <dbReference type="Pfam" id="PF00535"/>
    </source>
</evidence>
<sequence length="258" mass="29808">MCALVSIIMPSYNAEAVIALSIDSVLSQTYTAWELIITDDNSSDSTCEIVREYINKDERIKLLRLEGNSGAGIARNNSIRHANGRFIAFLDSDDMWCPEKLEKQIKFMLDNAYALTYTQYRKIDDVGNITGIIHPPERVNYRELLKSNVIGCLTAVYDTKILGKVFMPTIRKRQDMALWLNILKTIDYAWCLPEELALYREGHESLSSNKVKILATQWDFYRNHLRFNVIKTAWFFSFYIIRALKKHGVRKSVQTPHS</sequence>
<dbReference type="Gene3D" id="3.90.550.10">
    <property type="entry name" value="Spore Coat Polysaccharide Biosynthesis Protein SpsA, Chain A"/>
    <property type="match status" value="1"/>
</dbReference>
<dbReference type="InterPro" id="IPR001173">
    <property type="entry name" value="Glyco_trans_2-like"/>
</dbReference>
<dbReference type="Proteomes" id="UP001156318">
    <property type="component" value="Chromosome"/>
</dbReference>
<dbReference type="PANTHER" id="PTHR22916:SF3">
    <property type="entry name" value="UDP-GLCNAC:BETAGAL BETA-1,3-N-ACETYLGLUCOSAMINYLTRANSFERASE-LIKE PROTEIN 1"/>
    <property type="match status" value="1"/>
</dbReference>
<keyword evidence="3" id="KW-1185">Reference proteome</keyword>
<reference evidence="2 3" key="1">
    <citation type="submission" date="2021-05" db="EMBL/GenBank/DDBJ databases">
        <title>Isolation, identification, and the growth promoting effects of Pantoea dispersa strain YSD J2 from the aboveground leaves of Cyperus esculentus L.Var. Sativus.</title>
        <authorList>
            <person name="Wang S."/>
            <person name="Tang X.M."/>
            <person name="Huang Y.N."/>
        </authorList>
    </citation>
    <scope>NUCLEOTIDE SEQUENCE [LARGE SCALE GENOMIC DNA]</scope>
    <source>
        <strain evidence="3">YSD YN2</strain>
    </source>
</reference>
<evidence type="ECO:0000313" key="2">
    <source>
        <dbReference type="EMBL" id="UYU30721.1"/>
    </source>
</evidence>
<name>A0ABY6JE73_9ENTR</name>
<proteinExistence type="predicted"/>
<dbReference type="InterPro" id="IPR029044">
    <property type="entry name" value="Nucleotide-diphossugar_trans"/>
</dbReference>
<feature type="domain" description="Glycosyltransferase 2-like" evidence="1">
    <location>
        <begin position="6"/>
        <end position="133"/>
    </location>
</feature>
<dbReference type="Pfam" id="PF00535">
    <property type="entry name" value="Glycos_transf_2"/>
    <property type="match status" value="1"/>
</dbReference>
<dbReference type="PANTHER" id="PTHR22916">
    <property type="entry name" value="GLYCOSYLTRANSFERASE"/>
    <property type="match status" value="1"/>
</dbReference>